<organism evidence="2 3">
    <name type="scientific">Sulfurospirillum cavolei</name>
    <dbReference type="NCBI Taxonomy" id="366522"/>
    <lineage>
        <taxon>Bacteria</taxon>
        <taxon>Pseudomonadati</taxon>
        <taxon>Campylobacterota</taxon>
        <taxon>Epsilonproteobacteria</taxon>
        <taxon>Campylobacterales</taxon>
        <taxon>Sulfurospirillaceae</taxon>
        <taxon>Sulfurospirillum</taxon>
    </lineage>
</organism>
<dbReference type="InterPro" id="IPR025961">
    <property type="entry name" value="Metal_resist"/>
</dbReference>
<evidence type="ECO:0000256" key="1">
    <source>
        <dbReference type="SAM" id="Coils"/>
    </source>
</evidence>
<sequence>MKRIVAFLLVIVTLGVADGHEKHHLSKDLSSLELSLEQQNDVKEIVKAYRHELKAFRDEKESVEKRKERLFREKQLDERALVALQTSLAQKASQIETRFLLQMHAILTPSQREKFARNLDEWEVE</sequence>
<dbReference type="EMBL" id="DLUG01000027">
    <property type="protein sequence ID" value="DAB37197.1"/>
    <property type="molecule type" value="Genomic_DNA"/>
</dbReference>
<dbReference type="Pfam" id="PF13801">
    <property type="entry name" value="Metal_resist"/>
    <property type="match status" value="1"/>
</dbReference>
<evidence type="ECO:0008006" key="4">
    <source>
        <dbReference type="Google" id="ProtNLM"/>
    </source>
</evidence>
<dbReference type="STRING" id="366522.GCA_001548055_00905"/>
<evidence type="ECO:0000313" key="3">
    <source>
        <dbReference type="Proteomes" id="UP000231638"/>
    </source>
</evidence>
<name>A0A2D3WEM9_9BACT</name>
<comment type="caution">
    <text evidence="2">The sequence shown here is derived from an EMBL/GenBank/DDBJ whole genome shotgun (WGS) entry which is preliminary data.</text>
</comment>
<protein>
    <recommendedName>
        <fullName evidence="4">Periplasmic heavy metal sensor</fullName>
    </recommendedName>
</protein>
<dbReference type="Gene3D" id="1.20.120.1490">
    <property type="match status" value="1"/>
</dbReference>
<dbReference type="Proteomes" id="UP000231638">
    <property type="component" value="Unassembled WGS sequence"/>
</dbReference>
<reference evidence="2 3" key="1">
    <citation type="journal article" date="2017" name="Front. Microbiol.">
        <title>Comparative Genomic Analysis of the Class Epsilonproteobacteria and Proposed Reclassification to Epsilonbacteraeota (phyl. nov.).</title>
        <authorList>
            <person name="Waite D.W."/>
            <person name="Vanwonterghem I."/>
            <person name="Rinke C."/>
            <person name="Parks D.H."/>
            <person name="Zhang Y."/>
            <person name="Takai K."/>
            <person name="Sievert S.M."/>
            <person name="Simon J."/>
            <person name="Campbell B.J."/>
            <person name="Hanson T.E."/>
            <person name="Woyke T."/>
            <person name="Klotz M.G."/>
            <person name="Hugenholtz P."/>
        </authorList>
    </citation>
    <scope>NUCLEOTIDE SEQUENCE [LARGE SCALE GENOMIC DNA]</scope>
    <source>
        <strain evidence="2">UBA11420</strain>
    </source>
</reference>
<dbReference type="AlphaFoldDB" id="A0A2D3WEM9"/>
<accession>A0A2D3WEM9</accession>
<feature type="coiled-coil region" evidence="1">
    <location>
        <begin position="46"/>
        <end position="73"/>
    </location>
</feature>
<evidence type="ECO:0000313" key="2">
    <source>
        <dbReference type="EMBL" id="DAB37197.1"/>
    </source>
</evidence>
<gene>
    <name evidence="2" type="ORF">CFH80_00880</name>
</gene>
<keyword evidence="1" id="KW-0175">Coiled coil</keyword>
<proteinExistence type="predicted"/>